<keyword evidence="3" id="KW-0819">tRNA processing</keyword>
<dbReference type="GO" id="GO:0005829">
    <property type="term" value="C:cytosol"/>
    <property type="evidence" value="ECO:0007669"/>
    <property type="project" value="TreeGrafter"/>
</dbReference>
<keyword evidence="5" id="KW-0539">Nucleus</keyword>
<protein>
    <submittedName>
        <fullName evidence="10">WD_REPEATS_REGION domain-containing protein</fullName>
    </submittedName>
</protein>
<evidence type="ECO:0000256" key="2">
    <source>
        <dbReference type="ARBA" id="ARBA00022574"/>
    </source>
</evidence>
<dbReference type="PANTHER" id="PTHR16288">
    <property type="entry name" value="WD40 REPEAT PROTEIN 4"/>
    <property type="match status" value="1"/>
</dbReference>
<evidence type="ECO:0000256" key="7">
    <source>
        <dbReference type="ARBA" id="ARBA00093542"/>
    </source>
</evidence>
<dbReference type="OrthoDB" id="371245at2759"/>
<reference evidence="8 9" key="2">
    <citation type="submission" date="2018-11" db="EMBL/GenBank/DDBJ databases">
        <authorList>
            <consortium name="Pathogen Informatics"/>
        </authorList>
    </citation>
    <scope>NUCLEOTIDE SEQUENCE [LARGE SCALE GENOMIC DNA]</scope>
    <source>
        <strain evidence="8 9">Costa Rica</strain>
    </source>
</reference>
<reference evidence="10" key="1">
    <citation type="submission" date="2016-04" db="UniProtKB">
        <authorList>
            <consortium name="WormBaseParasite"/>
        </authorList>
    </citation>
    <scope>IDENTIFICATION</scope>
</reference>
<dbReference type="PANTHER" id="PTHR16288:SF0">
    <property type="entry name" value="TRNA (GUANINE-N(7)-)-METHYLTRANSFERASE NON-CATALYTIC SUBUNIT WDR4"/>
    <property type="match status" value="1"/>
</dbReference>
<dbReference type="Proteomes" id="UP000267027">
    <property type="component" value="Unassembled WGS sequence"/>
</dbReference>
<dbReference type="STRING" id="334426.A0A0R3PQA2"/>
<dbReference type="SUPFAM" id="SSF50978">
    <property type="entry name" value="WD40 repeat-like"/>
    <property type="match status" value="1"/>
</dbReference>
<evidence type="ECO:0000313" key="8">
    <source>
        <dbReference type="EMBL" id="VDM59084.1"/>
    </source>
</evidence>
<evidence type="ECO:0000256" key="1">
    <source>
        <dbReference type="ARBA" id="ARBA00004123"/>
    </source>
</evidence>
<sequence length="411" mass="45009">MAAVHEFDGGLLLCASSSVFLAKNSHDKLSVTGSFNSKGVLRSILSTNGLVRGYVEQLSNPTTVDADVQILCSTVSNCRSLLAVGTSEKVVIILEARTLTMRRSFRVPKAPTSITFDKDDSHIVVGDRAGHVRRYTVEPSEKCGYTDMNGEECTFEGEPLSGAVTMILDVAISRDGNFLLAADRDEKIRAYVVQSYCLGHTAYVSSMALLGNRLFSSGGDSIVIEWDMESGKGVSRSGKLGEPPVRRIIVIEKVVFSFVFHFPLGVLTAILFAQERQDRTFFVIAAVGPTLHVLDERLQSVTSIEISQTIMDIAFVDGSLIGVSSDFSAGVTRFGLFDGTSSAIEIPNEVCQALLLSKDPISNYFKNVVHQNTLDYYKRKAEKLGGIEVNLRRKRKVVNLLGEVEDEKRFT</sequence>
<dbReference type="GO" id="GO:0006400">
    <property type="term" value="P:tRNA modification"/>
    <property type="evidence" value="ECO:0007669"/>
    <property type="project" value="TreeGrafter"/>
</dbReference>
<evidence type="ECO:0000256" key="5">
    <source>
        <dbReference type="ARBA" id="ARBA00023242"/>
    </source>
</evidence>
<dbReference type="Gene3D" id="2.130.10.10">
    <property type="entry name" value="YVTN repeat-like/Quinoprotein amine dehydrogenase"/>
    <property type="match status" value="1"/>
</dbReference>
<evidence type="ECO:0000313" key="10">
    <source>
        <dbReference type="WBParaSite" id="ACOC_0000749801-mRNA-1"/>
    </source>
</evidence>
<name>A0A0R3PQA2_ANGCS</name>
<evidence type="ECO:0000256" key="3">
    <source>
        <dbReference type="ARBA" id="ARBA00022694"/>
    </source>
</evidence>
<comment type="subcellular location">
    <subcellularLocation>
        <location evidence="1">Nucleus</location>
    </subcellularLocation>
</comment>
<comment type="subunit">
    <text evidence="7">Forms a heterodimer with the catalytic subunit Mettl1. Interacts with mei-P26 and weakly interacts with bgcn; required for the function or formation of the mei-P26-bgcn-bam-sxl complex. Interacts with nanos; may be involved in mei-P26-dependent derepression of the BMP signaling pathway. Interacts with Myc; the interaction may be mediated by mei-P26 and may be involved in the regulation of ribosome biogenesis.</text>
</comment>
<dbReference type="InterPro" id="IPR036322">
    <property type="entry name" value="WD40_repeat_dom_sf"/>
</dbReference>
<evidence type="ECO:0000313" key="9">
    <source>
        <dbReference type="Proteomes" id="UP000267027"/>
    </source>
</evidence>
<keyword evidence="9" id="KW-1185">Reference proteome</keyword>
<dbReference type="InterPro" id="IPR028884">
    <property type="entry name" value="Trm82"/>
</dbReference>
<dbReference type="SMART" id="SM00320">
    <property type="entry name" value="WD40"/>
    <property type="match status" value="2"/>
</dbReference>
<keyword evidence="2" id="KW-0853">WD repeat</keyword>
<dbReference type="GO" id="GO:0005634">
    <property type="term" value="C:nucleus"/>
    <property type="evidence" value="ECO:0007669"/>
    <property type="project" value="UniProtKB-SubCell"/>
</dbReference>
<organism evidence="10">
    <name type="scientific">Angiostrongylus costaricensis</name>
    <name type="common">Nematode worm</name>
    <dbReference type="NCBI Taxonomy" id="334426"/>
    <lineage>
        <taxon>Eukaryota</taxon>
        <taxon>Metazoa</taxon>
        <taxon>Ecdysozoa</taxon>
        <taxon>Nematoda</taxon>
        <taxon>Chromadorea</taxon>
        <taxon>Rhabditida</taxon>
        <taxon>Rhabditina</taxon>
        <taxon>Rhabditomorpha</taxon>
        <taxon>Strongyloidea</taxon>
        <taxon>Metastrongylidae</taxon>
        <taxon>Angiostrongylus</taxon>
    </lineage>
</organism>
<evidence type="ECO:0000256" key="6">
    <source>
        <dbReference type="ARBA" id="ARBA00093337"/>
    </source>
</evidence>
<comment type="function">
    <text evidence="6">Required for the Mettl1-dependent formation of N(7)-methylguanine at position 46 (m7G46) in tRNA. In the Mettl1-wuho methyltransferase complex, it is required to stabilize and induce conformational changes of the catalytic subunit. Required for binding of nanos mRNA and repression of translation by the mei-P26-bgcn-bam-sxl complex. May cooperate with mei-P26 and nanos to derepress the BMP signaling pathway. May cooperate with mei-P26 to suppress expression of a subset of microRNAs. May cooperate with mei-P26 to regulate bam expression levels in germline cells during gametogenesis. Required to promote mitosis to meiosis transition during gametogenesis. May regulate germline cell division in part by regulating ribosome biogenesis.</text>
</comment>
<keyword evidence="4" id="KW-0677">Repeat</keyword>
<dbReference type="InterPro" id="IPR001680">
    <property type="entry name" value="WD40_rpt"/>
</dbReference>
<dbReference type="AlphaFoldDB" id="A0A0R3PQA2"/>
<evidence type="ECO:0000256" key="4">
    <source>
        <dbReference type="ARBA" id="ARBA00022737"/>
    </source>
</evidence>
<proteinExistence type="predicted"/>
<dbReference type="OMA" id="IFEHCKT"/>
<dbReference type="WBParaSite" id="ACOC_0000749801-mRNA-1">
    <property type="protein sequence ID" value="ACOC_0000749801-mRNA-1"/>
    <property type="gene ID" value="ACOC_0000749801"/>
</dbReference>
<dbReference type="EMBL" id="UYYA01004046">
    <property type="protein sequence ID" value="VDM59084.1"/>
    <property type="molecule type" value="Genomic_DNA"/>
</dbReference>
<dbReference type="GO" id="GO:0036265">
    <property type="term" value="P:RNA (guanine-N7)-methylation"/>
    <property type="evidence" value="ECO:0007669"/>
    <property type="project" value="InterPro"/>
</dbReference>
<gene>
    <name evidence="8" type="ORF">ACOC_LOCUS7499</name>
</gene>
<accession>A0A0R3PQA2</accession>
<dbReference type="GO" id="GO:0043527">
    <property type="term" value="C:tRNA methyltransferase complex"/>
    <property type="evidence" value="ECO:0007669"/>
    <property type="project" value="TreeGrafter"/>
</dbReference>
<dbReference type="InterPro" id="IPR015943">
    <property type="entry name" value="WD40/YVTN_repeat-like_dom_sf"/>
</dbReference>